<proteinExistence type="predicted"/>
<feature type="signal peptide" evidence="1">
    <location>
        <begin position="1"/>
        <end position="21"/>
    </location>
</feature>
<accession>A0AAW7XSL4</accession>
<evidence type="ECO:0000256" key="1">
    <source>
        <dbReference type="SAM" id="SignalP"/>
    </source>
</evidence>
<name>A0AAW7XSL4_9RHOB</name>
<evidence type="ECO:0000313" key="2">
    <source>
        <dbReference type="EMBL" id="MDO6455828.1"/>
    </source>
</evidence>
<protein>
    <submittedName>
        <fullName evidence="2">Uncharacterized protein</fullName>
    </submittedName>
</protein>
<sequence>MVLRLVLVSVLALSLSGCAVARVGAKATKATVKTTSKLMF</sequence>
<feature type="chain" id="PRO_5043375765" evidence="1">
    <location>
        <begin position="22"/>
        <end position="40"/>
    </location>
</feature>
<keyword evidence="1" id="KW-0732">Signal</keyword>
<comment type="caution">
    <text evidence="2">The sequence shown here is derived from an EMBL/GenBank/DDBJ whole genome shotgun (WGS) entry which is preliminary data.</text>
</comment>
<dbReference type="AlphaFoldDB" id="A0AAW7XSL4"/>
<dbReference type="PROSITE" id="PS51257">
    <property type="entry name" value="PROKAR_LIPOPROTEIN"/>
    <property type="match status" value="1"/>
</dbReference>
<dbReference type="EMBL" id="JAUOPJ010000001">
    <property type="protein sequence ID" value="MDO6455828.1"/>
    <property type="molecule type" value="Genomic_DNA"/>
</dbReference>
<dbReference type="RefSeq" id="WP_303493973.1">
    <property type="nucleotide sequence ID" value="NZ_JAUOPJ010000001.1"/>
</dbReference>
<evidence type="ECO:0000313" key="3">
    <source>
        <dbReference type="Proteomes" id="UP001169823"/>
    </source>
</evidence>
<gene>
    <name evidence="2" type="ORF">Q4494_01950</name>
</gene>
<organism evidence="2 3">
    <name type="scientific">Celeribacter halophilus</name>
    <dbReference type="NCBI Taxonomy" id="576117"/>
    <lineage>
        <taxon>Bacteria</taxon>
        <taxon>Pseudomonadati</taxon>
        <taxon>Pseudomonadota</taxon>
        <taxon>Alphaproteobacteria</taxon>
        <taxon>Rhodobacterales</taxon>
        <taxon>Roseobacteraceae</taxon>
        <taxon>Celeribacter</taxon>
    </lineage>
</organism>
<reference evidence="2" key="1">
    <citation type="submission" date="2023-07" db="EMBL/GenBank/DDBJ databases">
        <title>Genome content predicts the carbon catabolic preferences of heterotrophic bacteria.</title>
        <authorList>
            <person name="Gralka M."/>
        </authorList>
    </citation>
    <scope>NUCLEOTIDE SEQUENCE</scope>
    <source>
        <strain evidence="2">I2M02</strain>
    </source>
</reference>
<dbReference type="Proteomes" id="UP001169823">
    <property type="component" value="Unassembled WGS sequence"/>
</dbReference>